<evidence type="ECO:0008006" key="2">
    <source>
        <dbReference type="Google" id="ProtNLM"/>
    </source>
</evidence>
<proteinExistence type="predicted"/>
<evidence type="ECO:0000313" key="1">
    <source>
        <dbReference type="EMBL" id="SVC81407.1"/>
    </source>
</evidence>
<gene>
    <name evidence="1" type="ORF">METZ01_LOCUS334261</name>
</gene>
<dbReference type="InterPro" id="IPR014710">
    <property type="entry name" value="RmlC-like_jellyroll"/>
</dbReference>
<accession>A0A382Q8R4</accession>
<protein>
    <recommendedName>
        <fullName evidence="2">Cupin 2 conserved barrel domain-containing protein</fullName>
    </recommendedName>
</protein>
<feature type="non-terminal residue" evidence="1">
    <location>
        <position position="1"/>
    </location>
</feature>
<name>A0A382Q8R4_9ZZZZ</name>
<reference evidence="1" key="1">
    <citation type="submission" date="2018-05" db="EMBL/GenBank/DDBJ databases">
        <authorList>
            <person name="Lanie J.A."/>
            <person name="Ng W.-L."/>
            <person name="Kazmierczak K.M."/>
            <person name="Andrzejewski T.M."/>
            <person name="Davidsen T.M."/>
            <person name="Wayne K.J."/>
            <person name="Tettelin H."/>
            <person name="Glass J.I."/>
            <person name="Rusch D."/>
            <person name="Podicherti R."/>
            <person name="Tsui H.-C.T."/>
            <person name="Winkler M.E."/>
        </authorList>
    </citation>
    <scope>NUCLEOTIDE SEQUENCE</scope>
</reference>
<dbReference type="AlphaFoldDB" id="A0A382Q8R4"/>
<dbReference type="EMBL" id="UINC01112450">
    <property type="protein sequence ID" value="SVC81407.1"/>
    <property type="molecule type" value="Genomic_DNA"/>
</dbReference>
<sequence>KLHSLRFYLIPLFYGVLLGSYVVAEESSRDSQWVPLQITDVNKLPWDARFRMGHKNTTNGKLLFSKVGGGSLLYVKFNPGWSADGTEAHYHTFHEWGYVFEGDFPLYEFVSPNQKKGTLMKMRPGTFMDRPAYSIHGNRAASMESQIVTTGSTQLLFYEPGKTVSLNPENRSYSDEWREVEEFYSANFQHTATTDVMEWEEDSELPGVYVKWLSDHLEKGFTAKLRFAPSGWSHPRQDLKSFNKQGYRFIYVLSGDMSIESFNNLGESASITKAGEDFFISQPPRSIWSWGKGAFTEDGVMWLEIQYGKGTIIGQGPIELPVIIND</sequence>
<dbReference type="InterPro" id="IPR011051">
    <property type="entry name" value="RmlC_Cupin_sf"/>
</dbReference>
<dbReference type="SUPFAM" id="SSF51182">
    <property type="entry name" value="RmlC-like cupins"/>
    <property type="match status" value="1"/>
</dbReference>
<dbReference type="Gene3D" id="2.60.120.10">
    <property type="entry name" value="Jelly Rolls"/>
    <property type="match status" value="1"/>
</dbReference>
<organism evidence="1">
    <name type="scientific">marine metagenome</name>
    <dbReference type="NCBI Taxonomy" id="408172"/>
    <lineage>
        <taxon>unclassified sequences</taxon>
        <taxon>metagenomes</taxon>
        <taxon>ecological metagenomes</taxon>
    </lineage>
</organism>